<dbReference type="AlphaFoldDB" id="A0A2T5DAF6"/>
<comment type="caution">
    <text evidence="1">The sequence shown here is derived from an EMBL/GenBank/DDBJ whole genome shotgun (WGS) entry which is preliminary data.</text>
</comment>
<dbReference type="Proteomes" id="UP000244022">
    <property type="component" value="Unassembled WGS sequence"/>
</dbReference>
<protein>
    <submittedName>
        <fullName evidence="1">Uncharacterized protein</fullName>
    </submittedName>
</protein>
<accession>A0A2T5DAF6</accession>
<proteinExistence type="predicted"/>
<evidence type="ECO:0000313" key="2">
    <source>
        <dbReference type="Proteomes" id="UP000244022"/>
    </source>
</evidence>
<organism evidence="1 2">
    <name type="scientific">Enterococcus mundtii</name>
    <dbReference type="NCBI Taxonomy" id="53346"/>
    <lineage>
        <taxon>Bacteria</taxon>
        <taxon>Bacillati</taxon>
        <taxon>Bacillota</taxon>
        <taxon>Bacilli</taxon>
        <taxon>Lactobacillales</taxon>
        <taxon>Enterococcaceae</taxon>
        <taxon>Enterococcus</taxon>
    </lineage>
</organism>
<sequence>MIDYFLKNPSDSIGLISSILTVLLSGYISNKVSKKNIKNEQVKIDRQIKSEIDKLELQYKYSQKLNNSDFLYRFKLEKLAVLYELVGQFGRHDAEVSLKIESLLRNNKIEDITENQKNDFIMMRTKLEEDFFEKNVMRKITINMSYFPSIKKHWLYASSLKFKVIDMYPDQILGLLTIKDSAY</sequence>
<reference evidence="1 2" key="1">
    <citation type="submission" date="2018-03" db="EMBL/GenBank/DDBJ databases">
        <title>Draft genome sequences of four Enterococcus mundtii strains isolated from beef slaughterhouses in Kenya.</title>
        <authorList>
            <person name="Wambui J."/>
            <person name="Stevens M."/>
            <person name="Njage P."/>
            <person name="Stephan R."/>
            <person name="Tasara T."/>
        </authorList>
    </citation>
    <scope>NUCLEOTIDE SEQUENCE [LARGE SCALE GENOMIC DNA]</scope>
    <source>
        <strain evidence="1 2">H18-EM</strain>
    </source>
</reference>
<name>A0A2T5DAF6_ENTMU</name>
<gene>
    <name evidence="1" type="ORF">C6N14_11330</name>
</gene>
<dbReference type="EMBL" id="PYGR01000054">
    <property type="protein sequence ID" value="PTO34604.1"/>
    <property type="molecule type" value="Genomic_DNA"/>
</dbReference>
<feature type="non-terminal residue" evidence="1">
    <location>
        <position position="183"/>
    </location>
</feature>
<evidence type="ECO:0000313" key="1">
    <source>
        <dbReference type="EMBL" id="PTO34604.1"/>
    </source>
</evidence>